<evidence type="ECO:0000313" key="3">
    <source>
        <dbReference type="EMBL" id="SUZ97061.1"/>
    </source>
</evidence>
<dbReference type="EMBL" id="UINC01002473">
    <property type="protein sequence ID" value="SUZ97061.1"/>
    <property type="molecule type" value="Genomic_DNA"/>
</dbReference>
<dbReference type="Pfam" id="PF00211">
    <property type="entry name" value="Guanylate_cyc"/>
    <property type="match status" value="1"/>
</dbReference>
<accession>A0A381S126</accession>
<feature type="domain" description="Guanylate cyclase" evidence="2">
    <location>
        <begin position="567"/>
        <end position="704"/>
    </location>
</feature>
<keyword evidence="1" id="KW-0472">Membrane</keyword>
<name>A0A381S126_9ZZZZ</name>
<dbReference type="CDD" id="cd07302">
    <property type="entry name" value="CHD"/>
    <property type="match status" value="1"/>
</dbReference>
<dbReference type="AlphaFoldDB" id="A0A381S126"/>
<dbReference type="PANTHER" id="PTHR43081">
    <property type="entry name" value="ADENYLATE CYCLASE, TERMINAL-DIFFERENTIATION SPECIFIC-RELATED"/>
    <property type="match status" value="1"/>
</dbReference>
<dbReference type="InterPro" id="IPR001054">
    <property type="entry name" value="A/G_cyclase"/>
</dbReference>
<dbReference type="PROSITE" id="PS50125">
    <property type="entry name" value="GUANYLATE_CYCLASE_2"/>
    <property type="match status" value="1"/>
</dbReference>
<proteinExistence type="predicted"/>
<sequence>MTAGAIVVTSILHWVGIFDFLELKTYDYRFHSVRGPLTGWRASDSTIINLGTDVVLVEVDDEAWRLLQEKKVPWPYPRGDIWAVAVDNLTKAGARVIAFDIQFDSPDARSEYLRSVSNNLPDDFRQYLPGHGDIVLAESIKKAQANGTKVVMDVKMVRESSRIPPQYIAYPVPELMEANPTTGLINDMLDIDGFSREYSIAGYMDHEPGRAYLSLGMKCVKEFLNIPDETVPEFHAADNEWEFGPLMVKSYGKTNNFLVNYYGPPSGYMMPGDQDIKPWGTFPRFSLAQVLDTKEFELAEDMDWMSQFLPGEIPEWILAMKDESERAEMMALMGLGDDFDVTQSPFYNKIVIFGVNVEVIHDVKSTPFYNYMGLSQLTPGMETHANAIQTILHENYLVVFGGKITRILADGSFYPLEHFLLITLLCTIAYILLTRITLHPILAGVVILSECVLYYGVACGLFANDLWWIIKASLSSILPAGLHDSLYTQLQVTLPQPGKTYVMPIVAPLAGIMFTYASNVIFQFLHEQQDKKFLRETFGTYIAPKVLDKMYEEKQAPQLGGVMGYHTAFFSDIQNFSTFSEVLEPERMVALMNEYLTVMSKVILDNEGTLDKYIGDAIVAFYGAPAPVENQEKKACEAALLMQEKLDDLREKWKVEGDWPDIIYSMRHRIGLNCGNMVTGNMGSDMRMNYTMMGDTVNLAARLESSAKQYGIYNFVGHGIYENAKDDYIFRFVDFTRVKGKNVPVKVYELVDRKATIEKKSLDLIKEFEKGMDLYFQQKWDAALQQFTQTETMEDHYTSRNTTPSAVFIHRCELFMENPPEKNWDGVWTMTTK</sequence>
<dbReference type="Gene3D" id="3.30.70.1230">
    <property type="entry name" value="Nucleotide cyclase"/>
    <property type="match status" value="1"/>
</dbReference>
<feature type="transmembrane region" description="Helical" evidence="1">
    <location>
        <begin position="501"/>
        <end position="525"/>
    </location>
</feature>
<feature type="transmembrane region" description="Helical" evidence="1">
    <location>
        <begin position="413"/>
        <end position="433"/>
    </location>
</feature>
<dbReference type="GO" id="GO:0035556">
    <property type="term" value="P:intracellular signal transduction"/>
    <property type="evidence" value="ECO:0007669"/>
    <property type="project" value="InterPro"/>
</dbReference>
<dbReference type="InterPro" id="IPR050697">
    <property type="entry name" value="Adenylyl/Guanylyl_Cyclase_3/4"/>
</dbReference>
<dbReference type="InterPro" id="IPR007890">
    <property type="entry name" value="CHASE2"/>
</dbReference>
<evidence type="ECO:0000259" key="2">
    <source>
        <dbReference type="PROSITE" id="PS50125"/>
    </source>
</evidence>
<organism evidence="3">
    <name type="scientific">marine metagenome</name>
    <dbReference type="NCBI Taxonomy" id="408172"/>
    <lineage>
        <taxon>unclassified sequences</taxon>
        <taxon>metagenomes</taxon>
        <taxon>ecological metagenomes</taxon>
    </lineage>
</organism>
<dbReference type="SMART" id="SM01080">
    <property type="entry name" value="CHASE2"/>
    <property type="match status" value="1"/>
</dbReference>
<dbReference type="SMART" id="SM00044">
    <property type="entry name" value="CYCc"/>
    <property type="match status" value="1"/>
</dbReference>
<dbReference type="Pfam" id="PF05226">
    <property type="entry name" value="CHASE2"/>
    <property type="match status" value="1"/>
</dbReference>
<protein>
    <recommendedName>
        <fullName evidence="2">Guanylate cyclase domain-containing protein</fullName>
    </recommendedName>
</protein>
<gene>
    <name evidence="3" type="ORF">METZ01_LOCUS49915</name>
</gene>
<dbReference type="GO" id="GO:0006171">
    <property type="term" value="P:cAMP biosynthetic process"/>
    <property type="evidence" value="ECO:0007669"/>
    <property type="project" value="TreeGrafter"/>
</dbReference>
<keyword evidence="1" id="KW-1133">Transmembrane helix</keyword>
<keyword evidence="1" id="KW-0812">Transmembrane</keyword>
<dbReference type="PANTHER" id="PTHR43081:SF1">
    <property type="entry name" value="ADENYLATE CYCLASE, TERMINAL-DIFFERENTIATION SPECIFIC"/>
    <property type="match status" value="1"/>
</dbReference>
<evidence type="ECO:0000256" key="1">
    <source>
        <dbReference type="SAM" id="Phobius"/>
    </source>
</evidence>
<dbReference type="SUPFAM" id="SSF55073">
    <property type="entry name" value="Nucleotide cyclase"/>
    <property type="match status" value="1"/>
</dbReference>
<reference evidence="3" key="1">
    <citation type="submission" date="2018-05" db="EMBL/GenBank/DDBJ databases">
        <authorList>
            <person name="Lanie J.A."/>
            <person name="Ng W.-L."/>
            <person name="Kazmierczak K.M."/>
            <person name="Andrzejewski T.M."/>
            <person name="Davidsen T.M."/>
            <person name="Wayne K.J."/>
            <person name="Tettelin H."/>
            <person name="Glass J.I."/>
            <person name="Rusch D."/>
            <person name="Podicherti R."/>
            <person name="Tsui H.-C.T."/>
            <person name="Winkler M.E."/>
        </authorList>
    </citation>
    <scope>NUCLEOTIDE SEQUENCE</scope>
</reference>
<dbReference type="InterPro" id="IPR029787">
    <property type="entry name" value="Nucleotide_cyclase"/>
</dbReference>
<feature type="transmembrane region" description="Helical" evidence="1">
    <location>
        <begin position="440"/>
        <end position="463"/>
    </location>
</feature>